<gene>
    <name evidence="6" type="primary">rpoE</name>
    <name evidence="6" type="ORF">PPEP_a3118</name>
</gene>
<dbReference type="SUPFAM" id="SSF88659">
    <property type="entry name" value="Sigma3 and sigma4 domains of RNA polymerase sigma factors"/>
    <property type="match status" value="1"/>
</dbReference>
<dbReference type="RefSeq" id="WP_147389758.1">
    <property type="nucleotide sequence ID" value="NZ_AQHF01000030.1"/>
</dbReference>
<evidence type="ECO:0000313" key="6">
    <source>
        <dbReference type="EMBL" id="MBE0348028.1"/>
    </source>
</evidence>
<dbReference type="GO" id="GO:0016987">
    <property type="term" value="F:sigma factor activity"/>
    <property type="evidence" value="ECO:0007669"/>
    <property type="project" value="UniProtKB-KW"/>
</dbReference>
<keyword evidence="3" id="KW-0731">Sigma factor</keyword>
<evidence type="ECO:0000256" key="1">
    <source>
        <dbReference type="ARBA" id="ARBA00010641"/>
    </source>
</evidence>
<evidence type="ECO:0000256" key="2">
    <source>
        <dbReference type="ARBA" id="ARBA00023015"/>
    </source>
</evidence>
<organism evidence="6 7">
    <name type="scientific">Pseudoalteromonas peptidolytica F12-50-A1</name>
    <dbReference type="NCBI Taxonomy" id="1315280"/>
    <lineage>
        <taxon>Bacteria</taxon>
        <taxon>Pseudomonadati</taxon>
        <taxon>Pseudomonadota</taxon>
        <taxon>Gammaproteobacteria</taxon>
        <taxon>Alteromonadales</taxon>
        <taxon>Pseudoalteromonadaceae</taxon>
        <taxon>Pseudoalteromonas</taxon>
    </lineage>
</organism>
<evidence type="ECO:0000259" key="5">
    <source>
        <dbReference type="Pfam" id="PF04542"/>
    </source>
</evidence>
<feature type="domain" description="RNA polymerase sigma-70 region 2" evidence="5">
    <location>
        <begin position="12"/>
        <end position="78"/>
    </location>
</feature>
<proteinExistence type="inferred from homology"/>
<keyword evidence="4" id="KW-0804">Transcription</keyword>
<dbReference type="InterPro" id="IPR007627">
    <property type="entry name" value="RNA_pol_sigma70_r2"/>
</dbReference>
<reference evidence="6 7" key="1">
    <citation type="submission" date="2015-06" db="EMBL/GenBank/DDBJ databases">
        <title>Genome sequence of Pseudoalteromonas peptidolytica.</title>
        <authorList>
            <person name="Xie B.-B."/>
            <person name="Rong J.-C."/>
            <person name="Qin Q.-L."/>
            <person name="Zhang Y.-Z."/>
        </authorList>
    </citation>
    <scope>NUCLEOTIDE SEQUENCE [LARGE SCALE GENOMIC DNA]</scope>
    <source>
        <strain evidence="6 7">F12-50-A1</strain>
    </source>
</reference>
<dbReference type="EMBL" id="AQHF01000030">
    <property type="protein sequence ID" value="MBE0348028.1"/>
    <property type="molecule type" value="Genomic_DNA"/>
</dbReference>
<comment type="caution">
    <text evidence="6">The sequence shown here is derived from an EMBL/GenBank/DDBJ whole genome shotgun (WGS) entry which is preliminary data.</text>
</comment>
<evidence type="ECO:0000313" key="7">
    <source>
        <dbReference type="Proteomes" id="UP000660708"/>
    </source>
</evidence>
<sequence>MSQFALKWSRVISENESKLLVYLSSILRCPYLAEDALQDTYIRLAGMSNCQNLAVKNATSFCYQVARNIAIDMLRKFNRENIVDIETGHLEQLTDQQVDLEAKYENEQLSGKINETIGKLSRRHQNILSFYRNGRLKQKEIASLYKISPTLVNFMIKEAISSCQTELVSH</sequence>
<dbReference type="InterPro" id="IPR013325">
    <property type="entry name" value="RNA_pol_sigma_r2"/>
</dbReference>
<dbReference type="Gene3D" id="1.10.1740.10">
    <property type="match status" value="1"/>
</dbReference>
<dbReference type="PANTHER" id="PTHR43133">
    <property type="entry name" value="RNA POLYMERASE ECF-TYPE SIGMA FACTO"/>
    <property type="match status" value="1"/>
</dbReference>
<dbReference type="GO" id="GO:0006352">
    <property type="term" value="P:DNA-templated transcription initiation"/>
    <property type="evidence" value="ECO:0007669"/>
    <property type="project" value="InterPro"/>
</dbReference>
<dbReference type="PANTHER" id="PTHR43133:SF63">
    <property type="entry name" value="RNA POLYMERASE SIGMA FACTOR FECI-RELATED"/>
    <property type="match status" value="1"/>
</dbReference>
<evidence type="ECO:0000256" key="3">
    <source>
        <dbReference type="ARBA" id="ARBA00023082"/>
    </source>
</evidence>
<dbReference type="InterPro" id="IPR039425">
    <property type="entry name" value="RNA_pol_sigma-70-like"/>
</dbReference>
<keyword evidence="7" id="KW-1185">Reference proteome</keyword>
<dbReference type="InterPro" id="IPR014284">
    <property type="entry name" value="RNA_pol_sigma-70_dom"/>
</dbReference>
<dbReference type="AlphaFoldDB" id="A0A8I0MZ83"/>
<dbReference type="NCBIfam" id="TIGR02937">
    <property type="entry name" value="sigma70-ECF"/>
    <property type="match status" value="1"/>
</dbReference>
<dbReference type="InterPro" id="IPR013324">
    <property type="entry name" value="RNA_pol_sigma_r3/r4-like"/>
</dbReference>
<dbReference type="SUPFAM" id="SSF88946">
    <property type="entry name" value="Sigma2 domain of RNA polymerase sigma factors"/>
    <property type="match status" value="1"/>
</dbReference>
<accession>A0A8I0MZ83</accession>
<name>A0A8I0MZ83_9GAMM</name>
<dbReference type="Proteomes" id="UP000660708">
    <property type="component" value="Unassembled WGS sequence"/>
</dbReference>
<comment type="similarity">
    <text evidence="1">Belongs to the sigma-70 factor family. ECF subfamily.</text>
</comment>
<protein>
    <submittedName>
        <fullName evidence="6">RNA polymerase sigma-70 factor, ECF subfamily</fullName>
    </submittedName>
</protein>
<evidence type="ECO:0000256" key="4">
    <source>
        <dbReference type="ARBA" id="ARBA00023163"/>
    </source>
</evidence>
<dbReference type="Pfam" id="PF04542">
    <property type="entry name" value="Sigma70_r2"/>
    <property type="match status" value="1"/>
</dbReference>
<keyword evidence="2" id="KW-0805">Transcription regulation</keyword>